<dbReference type="Proteomes" id="UP001157418">
    <property type="component" value="Unassembled WGS sequence"/>
</dbReference>
<dbReference type="PANTHER" id="PTHR45801">
    <property type="entry name" value="OS07G0101800 PROTEIN"/>
    <property type="match status" value="1"/>
</dbReference>
<evidence type="ECO:0000256" key="4">
    <source>
        <dbReference type="ARBA" id="ARBA00022833"/>
    </source>
</evidence>
<keyword evidence="7" id="KW-0539">Nucleus</keyword>
<gene>
    <name evidence="11" type="ORF">LVIROSA_LOCUS25911</name>
</gene>
<dbReference type="InterPro" id="IPR036236">
    <property type="entry name" value="Znf_C2H2_sf"/>
</dbReference>
<evidence type="ECO:0000256" key="5">
    <source>
        <dbReference type="ARBA" id="ARBA00023015"/>
    </source>
</evidence>
<dbReference type="PROSITE" id="PS00028">
    <property type="entry name" value="ZINC_FINGER_C2H2_1"/>
    <property type="match status" value="1"/>
</dbReference>
<keyword evidence="5" id="KW-0805">Transcription regulation</keyword>
<feature type="compositionally biased region" description="Pro residues" evidence="9">
    <location>
        <begin position="119"/>
        <end position="131"/>
    </location>
</feature>
<reference evidence="11 12" key="1">
    <citation type="submission" date="2022-01" db="EMBL/GenBank/DDBJ databases">
        <authorList>
            <person name="Xiong W."/>
            <person name="Schranz E."/>
        </authorList>
    </citation>
    <scope>NUCLEOTIDE SEQUENCE [LARGE SCALE GENOMIC DNA]</scope>
</reference>
<dbReference type="AlphaFoldDB" id="A0AAU9NPC3"/>
<organism evidence="11 12">
    <name type="scientific">Lactuca virosa</name>
    <dbReference type="NCBI Taxonomy" id="75947"/>
    <lineage>
        <taxon>Eukaryota</taxon>
        <taxon>Viridiplantae</taxon>
        <taxon>Streptophyta</taxon>
        <taxon>Embryophyta</taxon>
        <taxon>Tracheophyta</taxon>
        <taxon>Spermatophyta</taxon>
        <taxon>Magnoliopsida</taxon>
        <taxon>eudicotyledons</taxon>
        <taxon>Gunneridae</taxon>
        <taxon>Pentapetalae</taxon>
        <taxon>asterids</taxon>
        <taxon>campanulids</taxon>
        <taxon>Asterales</taxon>
        <taxon>Asteraceae</taxon>
        <taxon>Cichorioideae</taxon>
        <taxon>Cichorieae</taxon>
        <taxon>Lactucinae</taxon>
        <taxon>Lactuca</taxon>
    </lineage>
</organism>
<dbReference type="Pfam" id="PF13912">
    <property type="entry name" value="zf-C2H2_6"/>
    <property type="match status" value="1"/>
</dbReference>
<evidence type="ECO:0000256" key="8">
    <source>
        <dbReference type="PROSITE-ProRule" id="PRU00042"/>
    </source>
</evidence>
<dbReference type="InterPro" id="IPR013087">
    <property type="entry name" value="Znf_C2H2_type"/>
</dbReference>
<feature type="compositionally biased region" description="Polar residues" evidence="9">
    <location>
        <begin position="29"/>
        <end position="40"/>
    </location>
</feature>
<protein>
    <recommendedName>
        <fullName evidence="10">C2H2-type domain-containing protein</fullName>
    </recommendedName>
</protein>
<keyword evidence="12" id="KW-1185">Reference proteome</keyword>
<dbReference type="GO" id="GO:0008270">
    <property type="term" value="F:zinc ion binding"/>
    <property type="evidence" value="ECO:0007669"/>
    <property type="project" value="UniProtKB-KW"/>
</dbReference>
<name>A0AAU9NPC3_9ASTR</name>
<evidence type="ECO:0000256" key="7">
    <source>
        <dbReference type="ARBA" id="ARBA00023242"/>
    </source>
</evidence>
<evidence type="ECO:0000256" key="2">
    <source>
        <dbReference type="ARBA" id="ARBA00022723"/>
    </source>
</evidence>
<dbReference type="GO" id="GO:0005634">
    <property type="term" value="C:nucleus"/>
    <property type="evidence" value="ECO:0007669"/>
    <property type="project" value="UniProtKB-SubCell"/>
</dbReference>
<dbReference type="SMART" id="SM00355">
    <property type="entry name" value="ZnF_C2H2"/>
    <property type="match status" value="1"/>
</dbReference>
<keyword evidence="3 8" id="KW-0863">Zinc-finger</keyword>
<keyword evidence="6" id="KW-0804">Transcription</keyword>
<evidence type="ECO:0000259" key="10">
    <source>
        <dbReference type="PROSITE" id="PS50157"/>
    </source>
</evidence>
<comment type="caution">
    <text evidence="11">The sequence shown here is derived from an EMBL/GenBank/DDBJ whole genome shotgun (WGS) entry which is preliminary data.</text>
</comment>
<dbReference type="SUPFAM" id="SSF57667">
    <property type="entry name" value="beta-beta-alpha zinc fingers"/>
    <property type="match status" value="1"/>
</dbReference>
<feature type="domain" description="C2H2-type" evidence="10">
    <location>
        <begin position="66"/>
        <end position="93"/>
    </location>
</feature>
<dbReference type="InterPro" id="IPR052426">
    <property type="entry name" value="Plant_dev_regulator"/>
</dbReference>
<sequence length="242" mass="26963">MKKSSSVSNTNSLEDHNNGGRSEKHSIMKESNTTTDNYSWGNGTEQDGLGEGGDLLGGFSWPPRSYTCTFCKREFRSAQALGGHMNVHRRDRARLRQIPSSRDLHLHSHNCSSNYSHPHPNPNSKPNPNPNFSPYCFSNMSSAPTMLPPLISSSPSSPQPNFPCVSHSTTHPSYRLRHRACQNLTMIKPQILPYGVCKYDSFPNENEGDIVKKSDIIRLNLEIGFGESKSDDLDLELRLGCS</sequence>
<dbReference type="EMBL" id="CAKMRJ010005266">
    <property type="protein sequence ID" value="CAH1439733.1"/>
    <property type="molecule type" value="Genomic_DNA"/>
</dbReference>
<dbReference type="PANTHER" id="PTHR45801:SF110">
    <property type="entry name" value="TRANSCRIPTIONAL REGULATOR SUPERMAN"/>
    <property type="match status" value="1"/>
</dbReference>
<evidence type="ECO:0000256" key="9">
    <source>
        <dbReference type="SAM" id="MobiDB-lite"/>
    </source>
</evidence>
<evidence type="ECO:0000256" key="6">
    <source>
        <dbReference type="ARBA" id="ARBA00023163"/>
    </source>
</evidence>
<evidence type="ECO:0000313" key="12">
    <source>
        <dbReference type="Proteomes" id="UP001157418"/>
    </source>
</evidence>
<accession>A0AAU9NPC3</accession>
<feature type="region of interest" description="Disordered" evidence="9">
    <location>
        <begin position="106"/>
        <end position="133"/>
    </location>
</feature>
<comment type="subcellular location">
    <subcellularLocation>
        <location evidence="1">Nucleus</location>
    </subcellularLocation>
</comment>
<evidence type="ECO:0000256" key="3">
    <source>
        <dbReference type="ARBA" id="ARBA00022771"/>
    </source>
</evidence>
<evidence type="ECO:0000256" key="1">
    <source>
        <dbReference type="ARBA" id="ARBA00004123"/>
    </source>
</evidence>
<dbReference type="PROSITE" id="PS50157">
    <property type="entry name" value="ZINC_FINGER_C2H2_2"/>
    <property type="match status" value="1"/>
</dbReference>
<feature type="compositionally biased region" description="Basic and acidic residues" evidence="9">
    <location>
        <begin position="13"/>
        <end position="28"/>
    </location>
</feature>
<feature type="region of interest" description="Disordered" evidence="9">
    <location>
        <begin position="1"/>
        <end position="56"/>
    </location>
</feature>
<feature type="compositionally biased region" description="Polar residues" evidence="9">
    <location>
        <begin position="1"/>
        <end position="12"/>
    </location>
</feature>
<keyword evidence="2" id="KW-0479">Metal-binding</keyword>
<proteinExistence type="predicted"/>
<evidence type="ECO:0000313" key="11">
    <source>
        <dbReference type="EMBL" id="CAH1439733.1"/>
    </source>
</evidence>
<keyword evidence="4" id="KW-0862">Zinc</keyword>
<feature type="compositionally biased region" description="Low complexity" evidence="9">
    <location>
        <begin position="109"/>
        <end position="118"/>
    </location>
</feature>